<protein>
    <submittedName>
        <fullName evidence="1">Uncharacterized protein</fullName>
    </submittedName>
</protein>
<evidence type="ECO:0000313" key="1">
    <source>
        <dbReference type="EMBL" id="KAK3776540.1"/>
    </source>
</evidence>
<name>A0AAE0ZVW2_9GAST</name>
<proteinExistence type="predicted"/>
<comment type="caution">
    <text evidence="1">The sequence shown here is derived from an EMBL/GenBank/DDBJ whole genome shotgun (WGS) entry which is preliminary data.</text>
</comment>
<keyword evidence="2" id="KW-1185">Reference proteome</keyword>
<evidence type="ECO:0000313" key="2">
    <source>
        <dbReference type="Proteomes" id="UP001283361"/>
    </source>
</evidence>
<sequence length="104" mass="11459">MTFLVELLSGRFKSANGILNQNLDETKALIKQHSPACSAICSTTGVVNIVCFMSRYRPCFSRQDLDETKALIKQHSPACSAICSTTGVVNIVCFMSSYRPCFSR</sequence>
<dbReference type="EMBL" id="JAWDGP010003202">
    <property type="protein sequence ID" value="KAK3776540.1"/>
    <property type="molecule type" value="Genomic_DNA"/>
</dbReference>
<reference evidence="1" key="1">
    <citation type="journal article" date="2023" name="G3 (Bethesda)">
        <title>A reference genome for the long-term kleptoplast-retaining sea slug Elysia crispata morphotype clarki.</title>
        <authorList>
            <person name="Eastman K.E."/>
            <person name="Pendleton A.L."/>
            <person name="Shaikh M.A."/>
            <person name="Suttiyut T."/>
            <person name="Ogas R."/>
            <person name="Tomko P."/>
            <person name="Gavelis G."/>
            <person name="Widhalm J.R."/>
            <person name="Wisecaver J.H."/>
        </authorList>
    </citation>
    <scope>NUCLEOTIDE SEQUENCE</scope>
    <source>
        <strain evidence="1">ECLA1</strain>
    </source>
</reference>
<organism evidence="1 2">
    <name type="scientific">Elysia crispata</name>
    <name type="common">lettuce slug</name>
    <dbReference type="NCBI Taxonomy" id="231223"/>
    <lineage>
        <taxon>Eukaryota</taxon>
        <taxon>Metazoa</taxon>
        <taxon>Spiralia</taxon>
        <taxon>Lophotrochozoa</taxon>
        <taxon>Mollusca</taxon>
        <taxon>Gastropoda</taxon>
        <taxon>Heterobranchia</taxon>
        <taxon>Euthyneura</taxon>
        <taxon>Panpulmonata</taxon>
        <taxon>Sacoglossa</taxon>
        <taxon>Placobranchoidea</taxon>
        <taxon>Plakobranchidae</taxon>
        <taxon>Elysia</taxon>
    </lineage>
</organism>
<dbReference type="AlphaFoldDB" id="A0AAE0ZVW2"/>
<gene>
    <name evidence="1" type="ORF">RRG08_015137</name>
</gene>
<dbReference type="Proteomes" id="UP001283361">
    <property type="component" value="Unassembled WGS sequence"/>
</dbReference>
<accession>A0AAE0ZVW2</accession>